<comment type="caution">
    <text evidence="2">The sequence shown here is derived from an EMBL/GenBank/DDBJ whole genome shotgun (WGS) entry which is preliminary data.</text>
</comment>
<accession>A0A7Y4JP51</accession>
<dbReference type="EMBL" id="JABFJW010000028">
    <property type="protein sequence ID" value="NOK08595.1"/>
    <property type="molecule type" value="Genomic_DNA"/>
</dbReference>
<dbReference type="AlphaFoldDB" id="A0A7Y4JP51"/>
<evidence type="ECO:0000259" key="1">
    <source>
        <dbReference type="Pfam" id="PF03544"/>
    </source>
</evidence>
<dbReference type="SUPFAM" id="SSF74653">
    <property type="entry name" value="TolA/TonB C-terminal domain"/>
    <property type="match status" value="1"/>
</dbReference>
<evidence type="ECO:0000313" key="3">
    <source>
        <dbReference type="Proteomes" id="UP000528460"/>
    </source>
</evidence>
<sequence length="245" mass="26871">MGLLLAWLGTGCASLSRGMRGPGEITDKARRLCEHHLLAWPDLARFPADMRPQDYVRPEDLAWLQAHPDVPPPVVKPPSEPGLCEVLPPSIQGDFATVAVKLRPPKDADAPPGDFIAAFQETSEGWRIVYWLPEEAAVPSQASGANIPLFSEAMKQPQKLSGPDVAYTREALQQGVQGVMVIRCVITRARTVTHCHTLKPLPLMVQPALDALWSSRFAPATLDGGFVDVRYTFHFNLRMGGLPPR</sequence>
<dbReference type="InterPro" id="IPR037682">
    <property type="entry name" value="TonB_C"/>
</dbReference>
<gene>
    <name evidence="2" type="ORF">HNS30_06065</name>
</gene>
<feature type="domain" description="TonB C-terminal" evidence="1">
    <location>
        <begin position="165"/>
        <end position="237"/>
    </location>
</feature>
<name>A0A7Y4JP51_9BACT</name>
<reference evidence="2 3" key="1">
    <citation type="submission" date="2020-05" db="EMBL/GenBank/DDBJ databases">
        <authorList>
            <person name="Whitworth D."/>
        </authorList>
    </citation>
    <scope>NUCLEOTIDE SEQUENCE [LARGE SCALE GENOMIC DNA]</scope>
    <source>
        <strain evidence="2 3">CA046A</strain>
    </source>
</reference>
<dbReference type="Proteomes" id="UP000528460">
    <property type="component" value="Unassembled WGS sequence"/>
</dbReference>
<dbReference type="RefSeq" id="WP_171412834.1">
    <property type="nucleotide sequence ID" value="NZ_JABFJW010000028.1"/>
</dbReference>
<proteinExistence type="predicted"/>
<dbReference type="Pfam" id="PF03544">
    <property type="entry name" value="TonB_C"/>
    <property type="match status" value="1"/>
</dbReference>
<dbReference type="GO" id="GO:0055085">
    <property type="term" value="P:transmembrane transport"/>
    <property type="evidence" value="ECO:0007669"/>
    <property type="project" value="InterPro"/>
</dbReference>
<dbReference type="Gene3D" id="3.30.1150.10">
    <property type="match status" value="1"/>
</dbReference>
<organism evidence="2 3">
    <name type="scientific">Corallococcus exercitus</name>
    <dbReference type="NCBI Taxonomy" id="2316736"/>
    <lineage>
        <taxon>Bacteria</taxon>
        <taxon>Pseudomonadati</taxon>
        <taxon>Myxococcota</taxon>
        <taxon>Myxococcia</taxon>
        <taxon>Myxococcales</taxon>
        <taxon>Cystobacterineae</taxon>
        <taxon>Myxococcaceae</taxon>
        <taxon>Corallococcus</taxon>
    </lineage>
</organism>
<evidence type="ECO:0000313" key="2">
    <source>
        <dbReference type="EMBL" id="NOK08595.1"/>
    </source>
</evidence>
<protein>
    <submittedName>
        <fullName evidence="2">Energy transducer TonB</fullName>
    </submittedName>
</protein>